<dbReference type="OrthoDB" id="3981267at2759"/>
<dbReference type="OMA" id="CRRITRY"/>
<protein>
    <submittedName>
        <fullName evidence="1">Piso0_000144 protein</fullName>
    </submittedName>
</protein>
<proteinExistence type="predicted"/>
<gene>
    <name evidence="1" type="primary">Piso0_000144</name>
    <name evidence="1" type="ORF">GNLVRS01_PISO0A02948g</name>
</gene>
<dbReference type="AlphaFoldDB" id="G8YUM7"/>
<dbReference type="STRING" id="559304.G8YUM7"/>
<name>G8YUM7_PICSO</name>
<organism evidence="1 2">
    <name type="scientific">Pichia sorbitophila (strain ATCC MYA-4447 / BCRC 22081 / CBS 7064 / NBRC 10061 / NRRL Y-12695)</name>
    <name type="common">Hybrid yeast</name>
    <dbReference type="NCBI Taxonomy" id="559304"/>
    <lineage>
        <taxon>Eukaryota</taxon>
        <taxon>Fungi</taxon>
        <taxon>Dikarya</taxon>
        <taxon>Ascomycota</taxon>
        <taxon>Saccharomycotina</taxon>
        <taxon>Pichiomycetes</taxon>
        <taxon>Debaryomycetaceae</taxon>
        <taxon>Millerozyma</taxon>
    </lineage>
</organism>
<keyword evidence="2" id="KW-1185">Reference proteome</keyword>
<dbReference type="InParanoid" id="G8YUM7"/>
<reference evidence="1 2" key="1">
    <citation type="journal article" date="2012" name="G3 (Bethesda)">
        <title>Pichia sorbitophila, an interspecies yeast hybrid reveals early steps of genome resolution following polyploidization.</title>
        <authorList>
            <person name="Leh Louis V."/>
            <person name="Despons L."/>
            <person name="Friedrich A."/>
            <person name="Martin T."/>
            <person name="Durrens P."/>
            <person name="Casaregola S."/>
            <person name="Neuveglise C."/>
            <person name="Fairhead C."/>
            <person name="Marck C."/>
            <person name="Cruz J.A."/>
            <person name="Straub M.L."/>
            <person name="Kugler V."/>
            <person name="Sacerdot C."/>
            <person name="Uzunov Z."/>
            <person name="Thierry A."/>
            <person name="Weiss S."/>
            <person name="Bleykasten C."/>
            <person name="De Montigny J."/>
            <person name="Jacques N."/>
            <person name="Jung P."/>
            <person name="Lemaire M."/>
            <person name="Mallet S."/>
            <person name="Morel G."/>
            <person name="Richard G.F."/>
            <person name="Sarkar A."/>
            <person name="Savel G."/>
            <person name="Schacherer J."/>
            <person name="Seret M.L."/>
            <person name="Talla E."/>
            <person name="Samson G."/>
            <person name="Jubin C."/>
            <person name="Poulain J."/>
            <person name="Vacherie B."/>
            <person name="Barbe V."/>
            <person name="Pelletier E."/>
            <person name="Sherman D.J."/>
            <person name="Westhof E."/>
            <person name="Weissenbach J."/>
            <person name="Baret P.V."/>
            <person name="Wincker P."/>
            <person name="Gaillardin C."/>
            <person name="Dujon B."/>
            <person name="Souciet J.L."/>
        </authorList>
    </citation>
    <scope>NUCLEOTIDE SEQUENCE [LARGE SCALE GENOMIC DNA]</scope>
    <source>
        <strain evidence="2">ATCC MYA-4447 / BCRC 22081 / CBS 7064 / NBRC 10061 / NRRL Y-12695</strain>
    </source>
</reference>
<accession>G8YUM7</accession>
<evidence type="ECO:0000313" key="2">
    <source>
        <dbReference type="Proteomes" id="UP000005222"/>
    </source>
</evidence>
<dbReference type="EMBL" id="FO082059">
    <property type="protein sequence ID" value="CCE72560.1"/>
    <property type="molecule type" value="Genomic_DNA"/>
</dbReference>
<evidence type="ECO:0000313" key="1">
    <source>
        <dbReference type="EMBL" id="CCE72560.1"/>
    </source>
</evidence>
<sequence>MNTGPEVEMGYNKTHAQTNYSIFEGYSSFPHYSPFKAQRNYKVMNSNDKYMAGISYNEAMNEFPGEYTEKHLSPLRPSHIISPSKKAPEGYVCVGRVIESPSKTSQVTPCQHGMLILNDDAAVSRHEFPSSFNPRKAIDMPSKEKVNKWIQNVPLHILGEDILISECYPAVPSSGSNSDACMDYTDTQDILELQCRKITQYATSLYKNESEQVARFNDMIDDEICDSEDNDIHLEDSIAFVENSCDNFFNSQNIEHVNGTQPIEYIINTTL</sequence>
<dbReference type="Proteomes" id="UP000005222">
    <property type="component" value="Chromosome A"/>
</dbReference>
<dbReference type="eggNOG" id="ENOG502S6B4">
    <property type="taxonomic scope" value="Eukaryota"/>
</dbReference>
<dbReference type="HOGENOM" id="CLU_1027163_0_0_1"/>